<proteinExistence type="predicted"/>
<keyword evidence="3" id="KW-1185">Reference proteome</keyword>
<keyword evidence="2" id="KW-0808">Transferase</keyword>
<dbReference type="Proteomes" id="UP000572051">
    <property type="component" value="Unassembled WGS sequence"/>
</dbReference>
<dbReference type="GO" id="GO:0016301">
    <property type="term" value="F:kinase activity"/>
    <property type="evidence" value="ECO:0007669"/>
    <property type="project" value="UniProtKB-KW"/>
</dbReference>
<dbReference type="InterPro" id="IPR002575">
    <property type="entry name" value="Aminoglycoside_PTrfase"/>
</dbReference>
<comment type="caution">
    <text evidence="2">The sequence shown here is derived from an EMBL/GenBank/DDBJ whole genome shotgun (WGS) entry which is preliminary data.</text>
</comment>
<dbReference type="Gene3D" id="3.90.1200.10">
    <property type="match status" value="1"/>
</dbReference>
<dbReference type="SUPFAM" id="SSF56112">
    <property type="entry name" value="Protein kinase-like (PK-like)"/>
    <property type="match status" value="1"/>
</dbReference>
<dbReference type="Pfam" id="PF01636">
    <property type="entry name" value="APH"/>
    <property type="match status" value="1"/>
</dbReference>
<keyword evidence="2" id="KW-0418">Kinase</keyword>
<evidence type="ECO:0000313" key="2">
    <source>
        <dbReference type="EMBL" id="NYJ34826.1"/>
    </source>
</evidence>
<dbReference type="InterPro" id="IPR011009">
    <property type="entry name" value="Kinase-like_dom_sf"/>
</dbReference>
<dbReference type="EMBL" id="JACCFS010000001">
    <property type="protein sequence ID" value="NYJ34826.1"/>
    <property type="molecule type" value="Genomic_DNA"/>
</dbReference>
<name>A0A7Z0EML3_9ACTN</name>
<reference evidence="2 3" key="1">
    <citation type="submission" date="2020-07" db="EMBL/GenBank/DDBJ databases">
        <title>Sequencing the genomes of 1000 actinobacteria strains.</title>
        <authorList>
            <person name="Klenk H.-P."/>
        </authorList>
    </citation>
    <scope>NUCLEOTIDE SEQUENCE [LARGE SCALE GENOMIC DNA]</scope>
    <source>
        <strain evidence="2 3">DSM 44442</strain>
    </source>
</reference>
<organism evidence="2 3">
    <name type="scientific">Nocardiopsis aegyptia</name>
    <dbReference type="NCBI Taxonomy" id="220378"/>
    <lineage>
        <taxon>Bacteria</taxon>
        <taxon>Bacillati</taxon>
        <taxon>Actinomycetota</taxon>
        <taxon>Actinomycetes</taxon>
        <taxon>Streptosporangiales</taxon>
        <taxon>Nocardiopsidaceae</taxon>
        <taxon>Nocardiopsis</taxon>
    </lineage>
</organism>
<gene>
    <name evidence="2" type="ORF">HNR10_002707</name>
</gene>
<accession>A0A7Z0EML3</accession>
<sequence length="186" mass="19868">MAAELPVADRRPLAAPLADFVTRLHVPAPDDAPANPVRGVPLRDRHDRVVRYLESGRVPRPRDLRALWEGLADTPARTGPPLWVHGDLHPANLLVTAADRPCLAAVLDFGDLTSGDPATDLAAAWMLFDAPGRAAFRAALPHVDPHTWDRARGWAVVLGAATGAHSSDDPLLDAIGRHALAQALDS</sequence>
<protein>
    <submittedName>
        <fullName evidence="2">Aminoglycoside phosphotransferase (APT) family kinase protein</fullName>
    </submittedName>
</protein>
<feature type="domain" description="Aminoglycoside phosphotransferase" evidence="1">
    <location>
        <begin position="7"/>
        <end position="154"/>
    </location>
</feature>
<dbReference type="AlphaFoldDB" id="A0A7Z0EML3"/>
<evidence type="ECO:0000313" key="3">
    <source>
        <dbReference type="Proteomes" id="UP000572051"/>
    </source>
</evidence>
<evidence type="ECO:0000259" key="1">
    <source>
        <dbReference type="Pfam" id="PF01636"/>
    </source>
</evidence>